<dbReference type="InterPro" id="IPR036047">
    <property type="entry name" value="F-box-like_dom_sf"/>
</dbReference>
<dbReference type="PROSITE" id="PS50181">
    <property type="entry name" value="FBOX"/>
    <property type="match status" value="1"/>
</dbReference>
<keyword evidence="3" id="KW-1185">Reference proteome</keyword>
<evidence type="ECO:0000313" key="3">
    <source>
        <dbReference type="Proteomes" id="UP000033140"/>
    </source>
</evidence>
<dbReference type="Proteomes" id="UP000033140">
    <property type="component" value="Unassembled WGS sequence"/>
</dbReference>
<protein>
    <recommendedName>
        <fullName evidence="1">F-box domain-containing protein</fullName>
    </recommendedName>
</protein>
<comment type="caution">
    <text evidence="2">The sequence shown here is derived from an EMBL/GenBank/DDBJ whole genome shotgun (WGS) entry which is preliminary data.</text>
</comment>
<gene>
    <name evidence="2" type="ORF">G7K_4126-t1</name>
</gene>
<name>A0A0E9NJY2_SAICN</name>
<organism evidence="2 3">
    <name type="scientific">Saitoella complicata (strain BCRC 22490 / CBS 7301 / JCM 7358 / NBRC 10748 / NRRL Y-17804)</name>
    <dbReference type="NCBI Taxonomy" id="698492"/>
    <lineage>
        <taxon>Eukaryota</taxon>
        <taxon>Fungi</taxon>
        <taxon>Dikarya</taxon>
        <taxon>Ascomycota</taxon>
        <taxon>Taphrinomycotina</taxon>
        <taxon>Taphrinomycotina incertae sedis</taxon>
        <taxon>Saitoella</taxon>
    </lineage>
</organism>
<sequence length="286" mass="32652">MSFTNERKIAACKSRMIWKSSSADAVPPQESFHHLEKSISLPALRLYTEAVIDCNTVPELFSPAVDKNLSNPLIALPSELHGMIFSHLDHYSIYDLHQTCHDMKAITRCHVLRMIRTPNVMLPKPFAGVDVIEMVGCSQRWKKVLRGERRGKESTKPVEFDIINRTTKNWMQRLTTLRTVFPSDDHPPTTSTTPLPACLDPSLPDELKVHLVWQWASIMNLELGDTDVELDEVDLGFMRYIGFLYGVGFGRDCLGMKWWWPKKNGVILVKQVGHWGWVKAEAPQTK</sequence>
<dbReference type="SUPFAM" id="SSF81383">
    <property type="entry name" value="F-box domain"/>
    <property type="match status" value="1"/>
</dbReference>
<reference evidence="2 3" key="3">
    <citation type="journal article" date="2015" name="Genome Announc.">
        <title>Draft Genome Sequence of the Archiascomycetous Yeast Saitoella complicata.</title>
        <authorList>
            <person name="Yamauchi K."/>
            <person name="Kondo S."/>
            <person name="Hamamoto M."/>
            <person name="Takahashi Y."/>
            <person name="Ogura Y."/>
            <person name="Hayashi T."/>
            <person name="Nishida H."/>
        </authorList>
    </citation>
    <scope>NUCLEOTIDE SEQUENCE [LARGE SCALE GENOMIC DNA]</scope>
    <source>
        <strain evidence="2 3">NRRL Y-17804</strain>
    </source>
</reference>
<dbReference type="EMBL" id="BACD03000028">
    <property type="protein sequence ID" value="GAO49991.1"/>
    <property type="molecule type" value="Genomic_DNA"/>
</dbReference>
<reference evidence="2 3" key="1">
    <citation type="journal article" date="2011" name="J. Gen. Appl. Microbiol.">
        <title>Draft genome sequencing of the enigmatic yeast Saitoella complicata.</title>
        <authorList>
            <person name="Nishida H."/>
            <person name="Hamamoto M."/>
            <person name="Sugiyama J."/>
        </authorList>
    </citation>
    <scope>NUCLEOTIDE SEQUENCE [LARGE SCALE GENOMIC DNA]</scope>
    <source>
        <strain evidence="2 3">NRRL Y-17804</strain>
    </source>
</reference>
<dbReference type="AlphaFoldDB" id="A0A0E9NJY2"/>
<reference evidence="2 3" key="2">
    <citation type="journal article" date="2014" name="J. Gen. Appl. Microbiol.">
        <title>The early diverging ascomycetous budding yeast Saitoella complicata has three histone deacetylases belonging to the Clr6, Hos2, and Rpd3 lineages.</title>
        <authorList>
            <person name="Nishida H."/>
            <person name="Matsumoto T."/>
            <person name="Kondo S."/>
            <person name="Hamamoto M."/>
            <person name="Yoshikawa H."/>
        </authorList>
    </citation>
    <scope>NUCLEOTIDE SEQUENCE [LARGE SCALE GENOMIC DNA]</scope>
    <source>
        <strain evidence="2 3">NRRL Y-17804</strain>
    </source>
</reference>
<evidence type="ECO:0000259" key="1">
    <source>
        <dbReference type="PROSITE" id="PS50181"/>
    </source>
</evidence>
<feature type="domain" description="F-box" evidence="1">
    <location>
        <begin position="70"/>
        <end position="106"/>
    </location>
</feature>
<proteinExistence type="predicted"/>
<evidence type="ECO:0000313" key="2">
    <source>
        <dbReference type="EMBL" id="GAO49991.1"/>
    </source>
</evidence>
<accession>A0A0E9NJY2</accession>
<dbReference type="InterPro" id="IPR001810">
    <property type="entry name" value="F-box_dom"/>
</dbReference>